<dbReference type="RefSeq" id="WP_234614957.1">
    <property type="nucleotide sequence ID" value="NZ_CP098806.1"/>
</dbReference>
<dbReference type="PANTHER" id="PTHR38657:SF1">
    <property type="entry name" value="SLR1343 PROTEIN"/>
    <property type="match status" value="1"/>
</dbReference>
<dbReference type="InterPro" id="IPR052551">
    <property type="entry name" value="UV-DNA_repair_photolyase"/>
</dbReference>
<sequence>MKSITLIFPHQLFEKHPALAPGRDVFLVEEDLLFNQFSFHKHKLLFHRTSMQAYKAHLESEKLNVHYIEAQNALADIRKLVPMLKNNGVEEIYYADVTDNWLQNRLAAAAKQNQIELIQFETPMFINSKEDLEMYFMNKKRYFQSDFYTVQRKKYKILVDEAGEPEGGKWSFDIENRLKFPKKQEPPVIRFPAVNEHYSEAKNYVEKHYTNNYGKIPDEIRFPITFEESDAWLEQFLVKRFEEFGKYEDAMVISEHFLHHSVLTPMLNTGLLTPKKVINVTLRYARKHDIPLNSVEGFVRQVIGWREFIHGVYEFKGSIERTRNYWGFTRKIPESFWTGTTGIEPVDIVINKVLDTGYCHHIERLMVIGNFMLLCEFDPDDVYRWFMELFIDAYDWVMVPNVYGMSQFADGGLMATKPYISGSNYLMKMSDFPKGDWQQIWDGLFWRFMDKNRQFFLKNPRLGMLIRTFDKMEEPKQQAHLQHANDFLNKLDKQ</sequence>
<dbReference type="PANTHER" id="PTHR38657">
    <property type="entry name" value="SLR1343 PROTEIN"/>
    <property type="match status" value="1"/>
</dbReference>
<reference evidence="1" key="1">
    <citation type="submission" date="2021-12" db="EMBL/GenBank/DDBJ databases">
        <title>Novel species in genus Dyadobacter.</title>
        <authorList>
            <person name="Ma C."/>
        </authorList>
    </citation>
    <scope>NUCLEOTIDE SEQUENCE</scope>
    <source>
        <strain evidence="1">CY399</strain>
    </source>
</reference>
<dbReference type="InterPro" id="IPR007357">
    <property type="entry name" value="PhrB-like"/>
</dbReference>
<proteinExistence type="predicted"/>
<dbReference type="EMBL" id="JAJTTA010000003">
    <property type="protein sequence ID" value="MCF0042086.1"/>
    <property type="molecule type" value="Genomic_DNA"/>
</dbReference>
<keyword evidence="2" id="KW-1185">Reference proteome</keyword>
<comment type="caution">
    <text evidence="1">The sequence shown here is derived from an EMBL/GenBank/DDBJ whole genome shotgun (WGS) entry which is preliminary data.</text>
</comment>
<dbReference type="AlphaFoldDB" id="A0A9X1PBT2"/>
<evidence type="ECO:0000313" key="2">
    <source>
        <dbReference type="Proteomes" id="UP001139700"/>
    </source>
</evidence>
<gene>
    <name evidence="1" type="ORF">LXM24_18410</name>
</gene>
<name>A0A9X1PBT2_9BACT</name>
<dbReference type="Gene3D" id="3.40.50.620">
    <property type="entry name" value="HUPs"/>
    <property type="match status" value="1"/>
</dbReference>
<protein>
    <submittedName>
        <fullName evidence="1">Cryptochrome/photolyase family protein</fullName>
    </submittedName>
</protein>
<dbReference type="InterPro" id="IPR036134">
    <property type="entry name" value="Crypto/Photolyase_FAD-like_sf"/>
</dbReference>
<accession>A0A9X1PBT2</accession>
<dbReference type="Proteomes" id="UP001139700">
    <property type="component" value="Unassembled WGS sequence"/>
</dbReference>
<dbReference type="Gene3D" id="1.10.579.10">
    <property type="entry name" value="DNA Cyclobutane Dipyrimidine Photolyase, subunit A, domain 3"/>
    <property type="match status" value="1"/>
</dbReference>
<organism evidence="1 2">
    <name type="scientific">Dyadobacter fanqingshengii</name>
    <dbReference type="NCBI Taxonomy" id="2906443"/>
    <lineage>
        <taxon>Bacteria</taxon>
        <taxon>Pseudomonadati</taxon>
        <taxon>Bacteroidota</taxon>
        <taxon>Cytophagia</taxon>
        <taxon>Cytophagales</taxon>
        <taxon>Spirosomataceae</taxon>
        <taxon>Dyadobacter</taxon>
    </lineage>
</organism>
<dbReference type="Gene3D" id="1.25.40.80">
    <property type="match status" value="1"/>
</dbReference>
<dbReference type="Pfam" id="PF04244">
    <property type="entry name" value="DPRP"/>
    <property type="match status" value="1"/>
</dbReference>
<dbReference type="SUPFAM" id="SSF48173">
    <property type="entry name" value="Cryptochrome/photolyase FAD-binding domain"/>
    <property type="match status" value="1"/>
</dbReference>
<dbReference type="InterPro" id="IPR014729">
    <property type="entry name" value="Rossmann-like_a/b/a_fold"/>
</dbReference>
<dbReference type="Gene3D" id="1.10.10.1710">
    <property type="entry name" value="Deoxyribodipyrimidine photolyase-related"/>
    <property type="match status" value="1"/>
</dbReference>
<evidence type="ECO:0000313" key="1">
    <source>
        <dbReference type="EMBL" id="MCF0042086.1"/>
    </source>
</evidence>